<dbReference type="Proteomes" id="UP000316639">
    <property type="component" value="Unassembled WGS sequence"/>
</dbReference>
<dbReference type="PANTHER" id="PTHR47691">
    <property type="entry name" value="REGULATOR-RELATED"/>
    <property type="match status" value="1"/>
</dbReference>
<dbReference type="PANTHER" id="PTHR47691:SF3">
    <property type="entry name" value="HTH-TYPE TRANSCRIPTIONAL REGULATOR RV0890C-RELATED"/>
    <property type="match status" value="1"/>
</dbReference>
<dbReference type="EMBL" id="VOBR01000024">
    <property type="protein sequence ID" value="TWP47802.1"/>
    <property type="molecule type" value="Genomic_DNA"/>
</dbReference>
<comment type="caution">
    <text evidence="2">The sequence shown here is derived from an EMBL/GenBank/DDBJ whole genome shotgun (WGS) entry which is preliminary data.</text>
</comment>
<keyword evidence="1" id="KW-0802">TPR repeat</keyword>
<dbReference type="SUPFAM" id="SSF52540">
    <property type="entry name" value="P-loop containing nucleoside triphosphate hydrolases"/>
    <property type="match status" value="1"/>
</dbReference>
<reference evidence="2 3" key="1">
    <citation type="submission" date="2019-07" db="EMBL/GenBank/DDBJ databases">
        <title>Lentzea xizangensis sp. nov., isolated from Qinghai-Tibetan Plateau Soils.</title>
        <authorList>
            <person name="Huang J."/>
        </authorList>
    </citation>
    <scope>NUCLEOTIDE SEQUENCE [LARGE SCALE GENOMIC DNA]</scope>
    <source>
        <strain evidence="2 3">FXJ1.1311</strain>
    </source>
</reference>
<dbReference type="InterPro" id="IPR036388">
    <property type="entry name" value="WH-like_DNA-bd_sf"/>
</dbReference>
<evidence type="ECO:0000313" key="3">
    <source>
        <dbReference type="Proteomes" id="UP000316639"/>
    </source>
</evidence>
<dbReference type="InterPro" id="IPR027417">
    <property type="entry name" value="P-loop_NTPase"/>
</dbReference>
<dbReference type="AlphaFoldDB" id="A0A563EKY9"/>
<evidence type="ECO:0000313" key="2">
    <source>
        <dbReference type="EMBL" id="TWP47802.1"/>
    </source>
</evidence>
<dbReference type="SMART" id="SM00028">
    <property type="entry name" value="TPR"/>
    <property type="match status" value="4"/>
</dbReference>
<dbReference type="GO" id="GO:0043531">
    <property type="term" value="F:ADP binding"/>
    <property type="evidence" value="ECO:0007669"/>
    <property type="project" value="InterPro"/>
</dbReference>
<feature type="repeat" description="TPR" evidence="1">
    <location>
        <begin position="623"/>
        <end position="656"/>
    </location>
</feature>
<dbReference type="PROSITE" id="PS50005">
    <property type="entry name" value="TPR"/>
    <property type="match status" value="1"/>
</dbReference>
<accession>A0A563EKY9</accession>
<dbReference type="Gene3D" id="1.25.40.10">
    <property type="entry name" value="Tetratricopeptide repeat domain"/>
    <property type="match status" value="1"/>
</dbReference>
<sequence length="712" mass="77925">MNTEPELRTEPDTRHVSAVVVNAVDGDITGTVVQAGVIEGGVHIVHGTGAAMVVHMPPRQLPPSPATFTGRVQELELLPAGPGADVTVISAIGGMGGVGKTWLALHWAHRAAEYYPDGQLFVDLNGFDPLGRSMAPEVAVRGFLVALGVDPAAIPIDPHAQTALYRTLVADRRMLIVLDNARDAAQVIPLLPGSSTCTVLITSRDRMHSLSTTRGARTLKLDALSDQEARDLLARHLGVGRLEREPDAVTDLLGYCAGLPLALGIVAGRAAAHPDFPLAALADELRQARLQSLDMGDLVADVTAVLSWSCAGMNAEQTRVFELLGQTPSTDLSIVAAANLTGSHVARTRTVLRALERMSLLDEHLPGRYRMHDLVRLFAAQQSSRDSVAQRRLADFYLHTAHAGNRLQFPQFRSVTPPTPAHDVIMCPLPDEEAASAWFDVEHLNLLAVQELAVEQQWHAVVWHIAQSANNTFRKRAHLHDMTLAWERALSAAKQLGAYFVGMAHQCLGIAFITDQNRKMAMDHLHRALAIFVDIEDLREQSYAHRDLAAAYGVYSDDHKQALAHAIRARDLSRTLDEPVQEATALNLIGQYQSYLGDHAEGAANCQLALKLFRSQHYRMGESATLDSLGLIAHHSGRYADALEYYRQAMAIIEDDGIVYAQPTTLDNIARTYVTLGQREHARVAWRHSLALYRAQGRADEAEQVLRQLDDL</sequence>
<evidence type="ECO:0000256" key="1">
    <source>
        <dbReference type="PROSITE-ProRule" id="PRU00339"/>
    </source>
</evidence>
<gene>
    <name evidence="2" type="ORF">FKR81_31165</name>
</gene>
<organism evidence="2 3">
    <name type="scientific">Lentzea tibetensis</name>
    <dbReference type="NCBI Taxonomy" id="2591470"/>
    <lineage>
        <taxon>Bacteria</taxon>
        <taxon>Bacillati</taxon>
        <taxon>Actinomycetota</taxon>
        <taxon>Actinomycetes</taxon>
        <taxon>Pseudonocardiales</taxon>
        <taxon>Pseudonocardiaceae</taxon>
        <taxon>Lentzea</taxon>
    </lineage>
</organism>
<protein>
    <submittedName>
        <fullName evidence="2">Tetratricopeptide repeat protein</fullName>
    </submittedName>
</protein>
<dbReference type="Gene3D" id="3.40.50.300">
    <property type="entry name" value="P-loop containing nucleotide triphosphate hydrolases"/>
    <property type="match status" value="1"/>
</dbReference>
<dbReference type="SUPFAM" id="SSF48452">
    <property type="entry name" value="TPR-like"/>
    <property type="match status" value="2"/>
</dbReference>
<dbReference type="OrthoDB" id="3275754at2"/>
<dbReference type="InterPro" id="IPR019734">
    <property type="entry name" value="TPR_rpt"/>
</dbReference>
<dbReference type="PRINTS" id="PR00364">
    <property type="entry name" value="DISEASERSIST"/>
</dbReference>
<keyword evidence="3" id="KW-1185">Reference proteome</keyword>
<dbReference type="Pfam" id="PF13374">
    <property type="entry name" value="TPR_10"/>
    <property type="match status" value="1"/>
</dbReference>
<dbReference type="Gene3D" id="1.10.10.10">
    <property type="entry name" value="Winged helix-like DNA-binding domain superfamily/Winged helix DNA-binding domain"/>
    <property type="match status" value="1"/>
</dbReference>
<proteinExistence type="predicted"/>
<name>A0A563EKY9_9PSEU</name>
<dbReference type="Pfam" id="PF13424">
    <property type="entry name" value="TPR_12"/>
    <property type="match status" value="1"/>
</dbReference>
<dbReference type="InterPro" id="IPR011990">
    <property type="entry name" value="TPR-like_helical_dom_sf"/>
</dbReference>